<dbReference type="InterPro" id="IPR001304">
    <property type="entry name" value="C-type_lectin-like"/>
</dbReference>
<evidence type="ECO:0000313" key="2">
    <source>
        <dbReference type="EMBL" id="CAH3146136.1"/>
    </source>
</evidence>
<dbReference type="Pfam" id="PF00059">
    <property type="entry name" value="Lectin_C"/>
    <property type="match status" value="1"/>
</dbReference>
<protein>
    <recommendedName>
        <fullName evidence="1">C-type lectin domain-containing protein</fullName>
    </recommendedName>
</protein>
<dbReference type="SUPFAM" id="SSF56436">
    <property type="entry name" value="C-type lectin-like"/>
    <property type="match status" value="2"/>
</dbReference>
<sequence length="371" mass="43163">NFDSTSSRSTQFRQWESKQLLGYAFKRFDSPSLISCGQQCLRNQLCSSTNFKWSSSKKDGEGTCELNEHKFSFIEENVSFVHQEDVTFSMKVIQLLLVSCNLIGRFFCNGTYNKSFFFLLQISTCDFSVFVLIDFHLLPVRKDCPLDWIVFGRSCYLLFYNTTPNWSDAQSICQTHGVHLPILHIYRRFSCTEKEKKNTHLSNDGAASLSLSTRVSPYLFIHFSSTVLSDCLQGWFRHENSCYLIHNTPTPRWNDALTFCQNHRAHPPIIKSVEENDFIFRLMKSQPDGRDRSAWIGLNRKMDDKFYWMDGTPSAGRFSAWAQGGPNLRHEKCVFIFTKEDRQKNWFDFSCTYDGRPRFLVPVVLCQKSIL</sequence>
<evidence type="ECO:0000313" key="3">
    <source>
        <dbReference type="Proteomes" id="UP001159428"/>
    </source>
</evidence>
<dbReference type="Proteomes" id="UP001159428">
    <property type="component" value="Unassembled WGS sequence"/>
</dbReference>
<dbReference type="InterPro" id="IPR050111">
    <property type="entry name" value="C-type_lectin/snaclec_domain"/>
</dbReference>
<dbReference type="InterPro" id="IPR016187">
    <property type="entry name" value="CTDL_fold"/>
</dbReference>
<comment type="caution">
    <text evidence="2">The sequence shown here is derived from an EMBL/GenBank/DDBJ whole genome shotgun (WGS) entry which is preliminary data.</text>
</comment>
<reference evidence="2 3" key="1">
    <citation type="submission" date="2022-05" db="EMBL/GenBank/DDBJ databases">
        <authorList>
            <consortium name="Genoscope - CEA"/>
            <person name="William W."/>
        </authorList>
    </citation>
    <scope>NUCLEOTIDE SEQUENCE [LARGE SCALE GENOMIC DNA]</scope>
</reference>
<accession>A0AAU9XEJ1</accession>
<dbReference type="PANTHER" id="PTHR22803">
    <property type="entry name" value="MANNOSE, PHOSPHOLIPASE, LECTIN RECEPTOR RELATED"/>
    <property type="match status" value="1"/>
</dbReference>
<evidence type="ECO:0000259" key="1">
    <source>
        <dbReference type="PROSITE" id="PS50041"/>
    </source>
</evidence>
<dbReference type="CDD" id="cd00037">
    <property type="entry name" value="CLECT"/>
    <property type="match status" value="1"/>
</dbReference>
<dbReference type="Gene3D" id="3.10.100.10">
    <property type="entry name" value="Mannose-Binding Protein A, subunit A"/>
    <property type="match status" value="2"/>
</dbReference>
<gene>
    <name evidence="2" type="ORF">PMEA_00022846</name>
</gene>
<feature type="domain" description="C-type lectin" evidence="1">
    <location>
        <begin position="238"/>
        <end position="351"/>
    </location>
</feature>
<dbReference type="InterPro" id="IPR016186">
    <property type="entry name" value="C-type_lectin-like/link_sf"/>
</dbReference>
<feature type="non-terminal residue" evidence="2">
    <location>
        <position position="1"/>
    </location>
</feature>
<organism evidence="2 3">
    <name type="scientific">Pocillopora meandrina</name>
    <dbReference type="NCBI Taxonomy" id="46732"/>
    <lineage>
        <taxon>Eukaryota</taxon>
        <taxon>Metazoa</taxon>
        <taxon>Cnidaria</taxon>
        <taxon>Anthozoa</taxon>
        <taxon>Hexacorallia</taxon>
        <taxon>Scleractinia</taxon>
        <taxon>Astrocoeniina</taxon>
        <taxon>Pocilloporidae</taxon>
        <taxon>Pocillopora</taxon>
    </lineage>
</organism>
<keyword evidence="3" id="KW-1185">Reference proteome</keyword>
<proteinExistence type="predicted"/>
<dbReference type="PROSITE" id="PS50041">
    <property type="entry name" value="C_TYPE_LECTIN_2"/>
    <property type="match status" value="1"/>
</dbReference>
<dbReference type="SMART" id="SM00034">
    <property type="entry name" value="CLECT"/>
    <property type="match status" value="1"/>
</dbReference>
<dbReference type="AlphaFoldDB" id="A0AAU9XEJ1"/>
<dbReference type="EMBL" id="CALNXJ010000041">
    <property type="protein sequence ID" value="CAH3146136.1"/>
    <property type="molecule type" value="Genomic_DNA"/>
</dbReference>
<name>A0AAU9XEJ1_9CNID</name>